<evidence type="ECO:0000313" key="4">
    <source>
        <dbReference type="Proteomes" id="UP000886476"/>
    </source>
</evidence>
<dbReference type="RefSeq" id="WP_172108862.1">
    <property type="nucleotide sequence ID" value="NZ_JABFDM010000006.1"/>
</dbReference>
<accession>A0ABX2C899</accession>
<comment type="caution">
    <text evidence="3">The sequence shown here is derived from an EMBL/GenBank/DDBJ whole genome shotgun (WGS) entry which is preliminary data.</text>
</comment>
<reference evidence="3" key="1">
    <citation type="submission" date="2020-05" db="EMBL/GenBank/DDBJ databases">
        <title>Nod-independent and nitrogen-fixing Bradyrhizobium aeschynomene sp. nov. isolated from nodules of Aeschynomene indica.</title>
        <authorList>
            <person name="Zhang Z."/>
        </authorList>
    </citation>
    <scope>NUCLEOTIDE SEQUENCE</scope>
    <source>
        <strain evidence="3">83012</strain>
    </source>
</reference>
<evidence type="ECO:0000256" key="1">
    <source>
        <dbReference type="SAM" id="Phobius"/>
    </source>
</evidence>
<protein>
    <submittedName>
        <fullName evidence="3">DUF2167 domain-containing protein</fullName>
    </submittedName>
</protein>
<keyword evidence="4" id="KW-1185">Reference proteome</keyword>
<evidence type="ECO:0000256" key="2">
    <source>
        <dbReference type="SAM" id="SignalP"/>
    </source>
</evidence>
<dbReference type="Proteomes" id="UP000886476">
    <property type="component" value="Unassembled WGS sequence"/>
</dbReference>
<dbReference type="Pfam" id="PF09935">
    <property type="entry name" value="DUF2167"/>
    <property type="match status" value="1"/>
</dbReference>
<keyword evidence="1" id="KW-0812">Transmembrane</keyword>
<dbReference type="EMBL" id="JABFDN010000001">
    <property type="protein sequence ID" value="NPU63973.1"/>
    <property type="molecule type" value="Genomic_DNA"/>
</dbReference>
<gene>
    <name evidence="3" type="ORF">HL667_03075</name>
</gene>
<dbReference type="InterPro" id="IPR018682">
    <property type="entry name" value="DUF2167_membr"/>
</dbReference>
<feature type="signal peptide" evidence="2">
    <location>
        <begin position="1"/>
        <end position="25"/>
    </location>
</feature>
<organism evidence="3 4">
    <name type="scientific">Bradyrhizobium aeschynomenes</name>
    <dbReference type="NCBI Taxonomy" id="2734909"/>
    <lineage>
        <taxon>Bacteria</taxon>
        <taxon>Pseudomonadati</taxon>
        <taxon>Pseudomonadota</taxon>
        <taxon>Alphaproteobacteria</taxon>
        <taxon>Hyphomicrobiales</taxon>
        <taxon>Nitrobacteraceae</taxon>
        <taxon>Bradyrhizobium</taxon>
    </lineage>
</organism>
<proteinExistence type="predicted"/>
<name>A0ABX2C899_9BRAD</name>
<sequence length="309" mass="33152">MRILVAVACAVLCAAFVGLTAVVQAAPADEATRKAELMAAWQAASQAGTDGPSDVALTDQGVLKLPPDYFYVPKGEGLRVLRALGNVVNDATFVGLVVGRRQNDDWMVVLKHIKDGYIRDDDAKNWNADELLSNLRAGAEEANKDRLARGFPEMAVVGWVEPPAYDATTHRLVWSLLAKEKGQPDDAPKNVNYNTYALGRDGYFSLNLLSGSERIAGDKAVAHELLSDLSYNAGKRYEDFSAGTDRVAEYGLLALVGGVAAKKLGLLALAGAFILKFAKIIVFAVIGVGAAVMSFVRRKRRNDSASGRP</sequence>
<keyword evidence="2" id="KW-0732">Signal</keyword>
<keyword evidence="1" id="KW-0472">Membrane</keyword>
<feature type="transmembrane region" description="Helical" evidence="1">
    <location>
        <begin position="277"/>
        <end position="296"/>
    </location>
</feature>
<feature type="chain" id="PRO_5045264407" evidence="2">
    <location>
        <begin position="26"/>
        <end position="309"/>
    </location>
</feature>
<keyword evidence="1" id="KW-1133">Transmembrane helix</keyword>
<evidence type="ECO:0000313" key="3">
    <source>
        <dbReference type="EMBL" id="NPU63973.1"/>
    </source>
</evidence>